<dbReference type="InterPro" id="IPR028161">
    <property type="entry name" value="Met8-like"/>
</dbReference>
<evidence type="ECO:0000256" key="6">
    <source>
        <dbReference type="ARBA" id="ARBA00023134"/>
    </source>
</evidence>
<dbReference type="AlphaFoldDB" id="A0AA44ZG73"/>
<dbReference type="InterPro" id="IPR009001">
    <property type="entry name" value="Transl_elong_EF1A/Init_IF2_C"/>
</dbReference>
<evidence type="ECO:0000313" key="14">
    <source>
        <dbReference type="Proteomes" id="UP000223296"/>
    </source>
</evidence>
<evidence type="ECO:0000256" key="8">
    <source>
        <dbReference type="ARBA" id="ARBA00023244"/>
    </source>
</evidence>
<evidence type="ECO:0000256" key="9">
    <source>
        <dbReference type="ARBA" id="ARBA00023268"/>
    </source>
</evidence>
<evidence type="ECO:0000256" key="7">
    <source>
        <dbReference type="ARBA" id="ARBA00023239"/>
    </source>
</evidence>
<sequence>MNYFPIFANLAGRPVLVVGGGAVAARKISLLPKAGAEVGVAAKHLNAELSALAAENKILWLAKEFRAEHIRTVFLIIAASSDQALNRRVFHLAESCQKPVNVVGDRDHCSFIFPSVIDRDPVQIAVSSSGSAPVLARLLRERLEALLPPSLGDMAEISGRWRDAGFYFPVQLVVRQDADKADGFRGYQGRIERGSVTVGQTVRIEPNGLTAEVSEIIAPKGEVAQAFAGEAATIRLDRDIDVSRGDLFVDKNFPLAPQKHPEATLCWFDERPLNTARKYLLKHGTQTVSAKVGEIESVLDVRTLEQEAGAESLKMNDIAKVRINLQKPVTATPYAENTAAGSFILIDEATYGTVAAGMIL</sequence>
<dbReference type="PANTHER" id="PTHR35330:SF1">
    <property type="entry name" value="SIROHEME BIOSYNTHESIS PROTEIN MET8"/>
    <property type="match status" value="1"/>
</dbReference>
<dbReference type="InterPro" id="IPR044139">
    <property type="entry name" value="CysN_NoDQ_III"/>
</dbReference>
<dbReference type="Pfam" id="PF22594">
    <property type="entry name" value="GTP-eEF1A_C"/>
    <property type="match status" value="1"/>
</dbReference>
<evidence type="ECO:0000256" key="3">
    <source>
        <dbReference type="ARBA" id="ARBA00022741"/>
    </source>
</evidence>
<keyword evidence="13" id="KW-0808">Transferase</keyword>
<dbReference type="NCBIfam" id="TIGR01470">
    <property type="entry name" value="cysG_Nterm"/>
    <property type="match status" value="1"/>
</dbReference>
<dbReference type="SUPFAM" id="SSF51735">
    <property type="entry name" value="NAD(P)-binding Rossmann-fold domains"/>
    <property type="match status" value="1"/>
</dbReference>
<comment type="pathway">
    <text evidence="1">Porphyrin-containing compound metabolism; siroheme biosynthesis; sirohydrochlorin from precorrin-2: step 1/1.</text>
</comment>
<evidence type="ECO:0000313" key="13">
    <source>
        <dbReference type="EMBL" id="PHJ34784.1"/>
    </source>
</evidence>
<accession>A0AA44ZG73</accession>
<keyword evidence="5" id="KW-0520">NAD</keyword>
<dbReference type="GO" id="GO:0004325">
    <property type="term" value="F:ferrochelatase activity"/>
    <property type="evidence" value="ECO:0007669"/>
    <property type="project" value="InterPro"/>
</dbReference>
<evidence type="ECO:0000256" key="10">
    <source>
        <dbReference type="ARBA" id="ARBA00047561"/>
    </source>
</evidence>
<name>A0AA44ZG73_NEIGO</name>
<dbReference type="InterPro" id="IPR036291">
    <property type="entry name" value="NAD(P)-bd_dom_sf"/>
</dbReference>
<keyword evidence="8" id="KW-0627">Porphyrin biosynthesis</keyword>
<dbReference type="InterPro" id="IPR044138">
    <property type="entry name" value="CysN_II"/>
</dbReference>
<dbReference type="CDD" id="cd03695">
    <property type="entry name" value="CysN_NodQ_II"/>
    <property type="match status" value="1"/>
</dbReference>
<dbReference type="InterPro" id="IPR054696">
    <property type="entry name" value="GTP-eEF1A_C"/>
</dbReference>
<evidence type="ECO:0000259" key="11">
    <source>
        <dbReference type="Pfam" id="PF14824"/>
    </source>
</evidence>
<organism evidence="13 14">
    <name type="scientific">Neisseria gonorrhoeae 3502</name>
    <dbReference type="NCBI Taxonomy" id="1193404"/>
    <lineage>
        <taxon>Bacteria</taxon>
        <taxon>Pseudomonadati</taxon>
        <taxon>Pseudomonadota</taxon>
        <taxon>Betaproteobacteria</taxon>
        <taxon>Neisseriales</taxon>
        <taxon>Neisseriaceae</taxon>
        <taxon>Neisseria</taxon>
    </lineage>
</organism>
<evidence type="ECO:0000259" key="12">
    <source>
        <dbReference type="Pfam" id="PF22594"/>
    </source>
</evidence>
<dbReference type="SUPFAM" id="SSF50465">
    <property type="entry name" value="EF-Tu/eEF-1alpha/eIF2-gamma C-terminal domain"/>
    <property type="match status" value="1"/>
</dbReference>
<evidence type="ECO:0000256" key="4">
    <source>
        <dbReference type="ARBA" id="ARBA00023002"/>
    </source>
</evidence>
<dbReference type="EC" id="1.3.1.76" evidence="2"/>
<dbReference type="Gene3D" id="3.40.50.720">
    <property type="entry name" value="NAD(P)-binding Rossmann-like Domain"/>
    <property type="match status" value="1"/>
</dbReference>
<dbReference type="InterPro" id="IPR028281">
    <property type="entry name" value="Sirohaem_synthase_central"/>
</dbReference>
<comment type="caution">
    <text evidence="13">The sequence shown here is derived from an EMBL/GenBank/DDBJ whole genome shotgun (WGS) entry which is preliminary data.</text>
</comment>
<keyword evidence="3" id="KW-0547">Nucleotide-binding</keyword>
<dbReference type="GO" id="GO:0019354">
    <property type="term" value="P:siroheme biosynthetic process"/>
    <property type="evidence" value="ECO:0007669"/>
    <property type="project" value="InterPro"/>
</dbReference>
<dbReference type="GO" id="GO:0005525">
    <property type="term" value="F:GTP binding"/>
    <property type="evidence" value="ECO:0007669"/>
    <property type="project" value="UniProtKB-KW"/>
</dbReference>
<keyword evidence="4" id="KW-0560">Oxidoreductase</keyword>
<reference evidence="13 14" key="1">
    <citation type="submission" date="2013-08" db="EMBL/GenBank/DDBJ databases">
        <authorList>
            <person name="Trees D."/>
        </authorList>
    </citation>
    <scope>NUCLEOTIDE SEQUENCE [LARGE SCALE GENOMIC DNA]</scope>
    <source>
        <strain evidence="13 14">3502</strain>
    </source>
</reference>
<dbReference type="PANTHER" id="PTHR35330">
    <property type="entry name" value="SIROHEME BIOSYNTHESIS PROTEIN MET8"/>
    <property type="match status" value="1"/>
</dbReference>
<dbReference type="Proteomes" id="UP000223296">
    <property type="component" value="Unassembled WGS sequence"/>
</dbReference>
<keyword evidence="7" id="KW-0456">Lyase</keyword>
<evidence type="ECO:0000256" key="5">
    <source>
        <dbReference type="ARBA" id="ARBA00023027"/>
    </source>
</evidence>
<dbReference type="GO" id="GO:0043115">
    <property type="term" value="F:precorrin-2 dehydrogenase activity"/>
    <property type="evidence" value="ECO:0007669"/>
    <property type="project" value="UniProtKB-EC"/>
</dbReference>
<feature type="domain" description="Siroheme synthase central" evidence="11">
    <location>
        <begin position="119"/>
        <end position="145"/>
    </location>
</feature>
<protein>
    <recommendedName>
        <fullName evidence="2">precorrin-2 dehydrogenase</fullName>
        <ecNumber evidence="2">1.3.1.76</ecNumber>
    </recommendedName>
</protein>
<dbReference type="EMBL" id="AVBE01000002">
    <property type="protein sequence ID" value="PHJ34784.1"/>
    <property type="molecule type" value="Genomic_DNA"/>
</dbReference>
<dbReference type="Gene3D" id="3.30.160.110">
    <property type="entry name" value="Siroheme synthase, domain 2"/>
    <property type="match status" value="1"/>
</dbReference>
<dbReference type="SUPFAM" id="SSF75615">
    <property type="entry name" value="Siroheme synthase middle domains-like"/>
    <property type="match status" value="1"/>
</dbReference>
<dbReference type="InterPro" id="IPR009000">
    <property type="entry name" value="Transl_B-barrel_sf"/>
</dbReference>
<feature type="domain" description="GTP-eEF1A C-terminal" evidence="12">
    <location>
        <begin position="262"/>
        <end position="359"/>
    </location>
</feature>
<evidence type="ECO:0000256" key="1">
    <source>
        <dbReference type="ARBA" id="ARBA00005010"/>
    </source>
</evidence>
<dbReference type="SUPFAM" id="SSF50447">
    <property type="entry name" value="Translation proteins"/>
    <property type="match status" value="1"/>
</dbReference>
<dbReference type="Pfam" id="PF13241">
    <property type="entry name" value="NAD_binding_7"/>
    <property type="match status" value="1"/>
</dbReference>
<evidence type="ECO:0000256" key="2">
    <source>
        <dbReference type="ARBA" id="ARBA00012400"/>
    </source>
</evidence>
<keyword evidence="6" id="KW-0342">GTP-binding</keyword>
<keyword evidence="9" id="KW-0511">Multifunctional enzyme</keyword>
<dbReference type="CDD" id="cd04095">
    <property type="entry name" value="CysN_NoDQ_III"/>
    <property type="match status" value="1"/>
</dbReference>
<dbReference type="InterPro" id="IPR006367">
    <property type="entry name" value="Sirohaem_synthase_N"/>
</dbReference>
<gene>
    <name evidence="13" type="ORF">N776_04520</name>
</gene>
<comment type="catalytic activity">
    <reaction evidence="10">
        <text>precorrin-2 + NAD(+) = sirohydrochlorin + NADH + 2 H(+)</text>
        <dbReference type="Rhea" id="RHEA:15613"/>
        <dbReference type="ChEBI" id="CHEBI:15378"/>
        <dbReference type="ChEBI" id="CHEBI:57540"/>
        <dbReference type="ChEBI" id="CHEBI:57945"/>
        <dbReference type="ChEBI" id="CHEBI:58351"/>
        <dbReference type="ChEBI" id="CHEBI:58827"/>
        <dbReference type="EC" id="1.3.1.76"/>
    </reaction>
</comment>
<dbReference type="Gene3D" id="2.40.30.10">
    <property type="entry name" value="Translation factors"/>
    <property type="match status" value="2"/>
</dbReference>
<dbReference type="RefSeq" id="WP_047917646.1">
    <property type="nucleotide sequence ID" value="NZ_AVBE01000002.1"/>
</dbReference>
<dbReference type="GO" id="GO:0016740">
    <property type="term" value="F:transferase activity"/>
    <property type="evidence" value="ECO:0007669"/>
    <property type="project" value="UniProtKB-KW"/>
</dbReference>
<dbReference type="FunFam" id="3.30.160.110:FF:000001">
    <property type="entry name" value="Siroheme synthase"/>
    <property type="match status" value="1"/>
</dbReference>
<dbReference type="Pfam" id="PF14824">
    <property type="entry name" value="Sirohm_synth_M"/>
    <property type="match status" value="1"/>
</dbReference>
<proteinExistence type="predicted"/>